<keyword evidence="2 4" id="KW-0808">Transferase</keyword>
<evidence type="ECO:0000256" key="2">
    <source>
        <dbReference type="ARBA" id="ARBA00022679"/>
    </source>
</evidence>
<sequence>MLIGIDLQKDVSVIEAAYNDGEGVTAAFNLNMLARINRELDGNFNLNRFEHQANYNDIEHRIEITIQSLQEQTVQVGDHAIEFAAGEEILTEYSHKYTIEGFAEFAETYGFSLHHHWTDSQNYFGVLHLVVEGATS</sequence>
<dbReference type="GO" id="GO:0032259">
    <property type="term" value="P:methylation"/>
    <property type="evidence" value="ECO:0007669"/>
    <property type="project" value="UniProtKB-KW"/>
</dbReference>
<proteinExistence type="predicted"/>
<organism evidence="4 5">
    <name type="scientific">Neorhodopirellula pilleata</name>
    <dbReference type="NCBI Taxonomy" id="2714738"/>
    <lineage>
        <taxon>Bacteria</taxon>
        <taxon>Pseudomonadati</taxon>
        <taxon>Planctomycetota</taxon>
        <taxon>Planctomycetia</taxon>
        <taxon>Pirellulales</taxon>
        <taxon>Pirellulaceae</taxon>
        <taxon>Neorhodopirellula</taxon>
    </lineage>
</organism>
<dbReference type="Proteomes" id="UP000316213">
    <property type="component" value="Unassembled WGS sequence"/>
</dbReference>
<feature type="domain" description="Histidine-specific methyltransferase SAM-dependent" evidence="3">
    <location>
        <begin position="1"/>
        <end position="129"/>
    </location>
</feature>
<keyword evidence="1 4" id="KW-0489">Methyltransferase</keyword>
<accession>A0A5C6A106</accession>
<evidence type="ECO:0000313" key="5">
    <source>
        <dbReference type="Proteomes" id="UP000316213"/>
    </source>
</evidence>
<evidence type="ECO:0000313" key="4">
    <source>
        <dbReference type="EMBL" id="TWT93000.1"/>
    </source>
</evidence>
<dbReference type="AlphaFoldDB" id="A0A5C6A106"/>
<dbReference type="PANTHER" id="PTHR43397">
    <property type="entry name" value="ERGOTHIONEINE BIOSYNTHESIS PROTEIN 1"/>
    <property type="match status" value="1"/>
</dbReference>
<dbReference type="EMBL" id="SJPM01000010">
    <property type="protein sequence ID" value="TWT93000.1"/>
    <property type="molecule type" value="Genomic_DNA"/>
</dbReference>
<keyword evidence="5" id="KW-1185">Reference proteome</keyword>
<evidence type="ECO:0000256" key="1">
    <source>
        <dbReference type="ARBA" id="ARBA00022603"/>
    </source>
</evidence>
<dbReference type="InterPro" id="IPR019257">
    <property type="entry name" value="MeTrfase_dom"/>
</dbReference>
<dbReference type="EC" id="2.1.1.44" evidence="4"/>
<gene>
    <name evidence="4" type="primary">egtD_1</name>
    <name evidence="4" type="ORF">Pla100_43160</name>
</gene>
<name>A0A5C6A106_9BACT</name>
<dbReference type="GO" id="GO:0052706">
    <property type="term" value="F:L-histidine N(alpha)-methyltransferase activity"/>
    <property type="evidence" value="ECO:0007669"/>
    <property type="project" value="UniProtKB-EC"/>
</dbReference>
<dbReference type="PANTHER" id="PTHR43397:SF1">
    <property type="entry name" value="ERGOTHIONEINE BIOSYNTHESIS PROTEIN 1"/>
    <property type="match status" value="1"/>
</dbReference>
<comment type="caution">
    <text evidence="4">The sequence shown here is derived from an EMBL/GenBank/DDBJ whole genome shotgun (WGS) entry which is preliminary data.</text>
</comment>
<protein>
    <submittedName>
        <fullName evidence="4">Histidine-specific methyltransferase EgtD</fullName>
        <ecNumber evidence="4">2.1.1.44</ecNumber>
    </submittedName>
</protein>
<evidence type="ECO:0000259" key="3">
    <source>
        <dbReference type="Pfam" id="PF10017"/>
    </source>
</evidence>
<dbReference type="Pfam" id="PF10017">
    <property type="entry name" value="Methyltransf_33"/>
    <property type="match status" value="1"/>
</dbReference>
<dbReference type="InterPro" id="IPR051128">
    <property type="entry name" value="EgtD_Methyltrsf_superfamily"/>
</dbReference>
<reference evidence="4 5" key="1">
    <citation type="submission" date="2019-02" db="EMBL/GenBank/DDBJ databases">
        <title>Deep-cultivation of Planctomycetes and their phenomic and genomic characterization uncovers novel biology.</title>
        <authorList>
            <person name="Wiegand S."/>
            <person name="Jogler M."/>
            <person name="Boedeker C."/>
            <person name="Pinto D."/>
            <person name="Vollmers J."/>
            <person name="Rivas-Marin E."/>
            <person name="Kohn T."/>
            <person name="Peeters S.H."/>
            <person name="Heuer A."/>
            <person name="Rast P."/>
            <person name="Oberbeckmann S."/>
            <person name="Bunk B."/>
            <person name="Jeske O."/>
            <person name="Meyerdierks A."/>
            <person name="Storesund J.E."/>
            <person name="Kallscheuer N."/>
            <person name="Luecker S."/>
            <person name="Lage O.M."/>
            <person name="Pohl T."/>
            <person name="Merkel B.J."/>
            <person name="Hornburger P."/>
            <person name="Mueller R.-W."/>
            <person name="Bruemmer F."/>
            <person name="Labrenz M."/>
            <person name="Spormann A.M."/>
            <person name="Op Den Camp H."/>
            <person name="Overmann J."/>
            <person name="Amann R."/>
            <person name="Jetten M.S.M."/>
            <person name="Mascher T."/>
            <person name="Medema M.H."/>
            <person name="Devos D.P."/>
            <person name="Kaster A.-K."/>
            <person name="Ovreas L."/>
            <person name="Rohde M."/>
            <person name="Galperin M.Y."/>
            <person name="Jogler C."/>
        </authorList>
    </citation>
    <scope>NUCLEOTIDE SEQUENCE [LARGE SCALE GENOMIC DNA]</scope>
    <source>
        <strain evidence="4 5">Pla100</strain>
    </source>
</reference>